<comment type="caution">
    <text evidence="1">The sequence shown here is derived from an EMBL/GenBank/DDBJ whole genome shotgun (WGS) entry which is preliminary data.</text>
</comment>
<dbReference type="SUPFAM" id="SSF53335">
    <property type="entry name" value="S-adenosyl-L-methionine-dependent methyltransferases"/>
    <property type="match status" value="1"/>
</dbReference>
<sequence>MDYNREYYTNGIVQLDAAKQLMRLMPRQADSVLDVGCGSGKVAHLIYEHILPNFMLAIDSSAEMINQARLLHPDSKVMFSHQKIEQFVSNQSFDLITSNSSFQWFQNYDASINALKNALNPRGVFVLQTPYKQNWCPQVSVLINEFFTRYYPELGQCFTLPCMHFDDPEQYADLFESKNFTTASLVTRNFEYRFTGDDFRKFFMSGAYKVYTHEKSYSVAIPDRFAEDLERFVSQKVINQSVFAVTISRVLACFKPHI</sequence>
<organism evidence="1 2">
    <name type="scientific">Vibrio tetraodonis subsp. pristinus</name>
    <dbReference type="NCBI Taxonomy" id="2695891"/>
    <lineage>
        <taxon>Bacteria</taxon>
        <taxon>Pseudomonadati</taxon>
        <taxon>Pseudomonadota</taxon>
        <taxon>Gammaproteobacteria</taxon>
        <taxon>Vibrionales</taxon>
        <taxon>Vibrionaceae</taxon>
        <taxon>Vibrio</taxon>
    </lineage>
</organism>
<dbReference type="InterPro" id="IPR029063">
    <property type="entry name" value="SAM-dependent_MTases_sf"/>
</dbReference>
<dbReference type="AlphaFoldDB" id="A0A6L8LP58"/>
<protein>
    <submittedName>
        <fullName evidence="1">Methyltransferase domain-containing protein</fullName>
    </submittedName>
</protein>
<dbReference type="GO" id="GO:0008168">
    <property type="term" value="F:methyltransferase activity"/>
    <property type="evidence" value="ECO:0007669"/>
    <property type="project" value="UniProtKB-KW"/>
</dbReference>
<dbReference type="Pfam" id="PF13489">
    <property type="entry name" value="Methyltransf_23"/>
    <property type="match status" value="1"/>
</dbReference>
<keyword evidence="2" id="KW-1185">Reference proteome</keyword>
<dbReference type="PANTHER" id="PTHR43861:SF1">
    <property type="entry name" value="TRANS-ACONITATE 2-METHYLTRANSFERASE"/>
    <property type="match status" value="1"/>
</dbReference>
<proteinExistence type="predicted"/>
<dbReference type="PANTHER" id="PTHR43861">
    <property type="entry name" value="TRANS-ACONITATE 2-METHYLTRANSFERASE-RELATED"/>
    <property type="match status" value="1"/>
</dbReference>
<keyword evidence="1" id="KW-0489">Methyltransferase</keyword>
<evidence type="ECO:0000313" key="2">
    <source>
        <dbReference type="Proteomes" id="UP000478571"/>
    </source>
</evidence>
<reference evidence="1 2" key="1">
    <citation type="submission" date="2020-01" db="EMBL/GenBank/DDBJ databases">
        <title>Draft Genome Sequence of Vibrio sp. strain OCN044, Isolated from a Healthy Coral at Palmyra Atoll.</title>
        <authorList>
            <person name="Videau P."/>
            <person name="Loughran R."/>
            <person name="Esquivel A."/>
            <person name="Deadmond M."/>
            <person name="Paddock B.E."/>
            <person name="Saw J.H."/>
            <person name="Ushijima B."/>
        </authorList>
    </citation>
    <scope>NUCLEOTIDE SEQUENCE [LARGE SCALE GENOMIC DNA]</scope>
    <source>
        <strain evidence="1 2">OCN044</strain>
    </source>
</reference>
<dbReference type="EMBL" id="WWEU01000001">
    <property type="protein sequence ID" value="MYM57821.1"/>
    <property type="molecule type" value="Genomic_DNA"/>
</dbReference>
<keyword evidence="1" id="KW-0808">Transferase</keyword>
<dbReference type="CDD" id="cd02440">
    <property type="entry name" value="AdoMet_MTases"/>
    <property type="match status" value="1"/>
</dbReference>
<dbReference type="GO" id="GO:0032259">
    <property type="term" value="P:methylation"/>
    <property type="evidence" value="ECO:0007669"/>
    <property type="project" value="UniProtKB-KW"/>
</dbReference>
<accession>A0A6L8LP58</accession>
<dbReference type="RefSeq" id="WP_160926217.1">
    <property type="nucleotide sequence ID" value="NZ_WWEU01000001.1"/>
</dbReference>
<dbReference type="Proteomes" id="UP000478571">
    <property type="component" value="Unassembled WGS sequence"/>
</dbReference>
<gene>
    <name evidence="1" type="ORF">GTG28_01070</name>
</gene>
<dbReference type="Gene3D" id="3.40.50.150">
    <property type="entry name" value="Vaccinia Virus protein VP39"/>
    <property type="match status" value="1"/>
</dbReference>
<name>A0A6L8LP58_9VIBR</name>
<evidence type="ECO:0000313" key="1">
    <source>
        <dbReference type="EMBL" id="MYM57821.1"/>
    </source>
</evidence>